<dbReference type="AlphaFoldDB" id="A0A3P6SGT0"/>
<dbReference type="Proteomes" id="UP000277928">
    <property type="component" value="Unassembled WGS sequence"/>
</dbReference>
<accession>A0A3P6SGT0</accession>
<keyword evidence="2" id="KW-1185">Reference proteome</keyword>
<proteinExistence type="predicted"/>
<gene>
    <name evidence="1" type="ORF">NLS_LOCUS71</name>
</gene>
<dbReference type="OrthoDB" id="1881at2759"/>
<sequence length="91" mass="10549">MSSIRKQKSIIALQMMYLIILVSPLLLCCPAIASELQLQKCFWLPTGDELRWLVNAKCIHLKSARWFGRAITGIVWVKNLIYERQINIAYL</sequence>
<reference evidence="1 2" key="1">
    <citation type="submission" date="2018-08" db="EMBL/GenBank/DDBJ databases">
        <authorList>
            <person name="Laetsch R D."/>
            <person name="Stevens L."/>
            <person name="Kumar S."/>
            <person name="Blaxter L. M."/>
        </authorList>
    </citation>
    <scope>NUCLEOTIDE SEQUENCE [LARGE SCALE GENOMIC DNA]</scope>
</reference>
<name>A0A3P6SGT0_LITSI</name>
<protein>
    <submittedName>
        <fullName evidence="1">Uncharacterized protein</fullName>
    </submittedName>
</protein>
<evidence type="ECO:0000313" key="2">
    <source>
        <dbReference type="Proteomes" id="UP000277928"/>
    </source>
</evidence>
<organism evidence="1 2">
    <name type="scientific">Litomosoides sigmodontis</name>
    <name type="common">Filarial nematode worm</name>
    <dbReference type="NCBI Taxonomy" id="42156"/>
    <lineage>
        <taxon>Eukaryota</taxon>
        <taxon>Metazoa</taxon>
        <taxon>Ecdysozoa</taxon>
        <taxon>Nematoda</taxon>
        <taxon>Chromadorea</taxon>
        <taxon>Rhabditida</taxon>
        <taxon>Spirurina</taxon>
        <taxon>Spiruromorpha</taxon>
        <taxon>Filarioidea</taxon>
        <taxon>Onchocercidae</taxon>
        <taxon>Litomosoides</taxon>
    </lineage>
</organism>
<evidence type="ECO:0000313" key="1">
    <source>
        <dbReference type="EMBL" id="VDK67170.1"/>
    </source>
</evidence>
<dbReference type="EMBL" id="UYRX01000001">
    <property type="protein sequence ID" value="VDK67170.1"/>
    <property type="molecule type" value="Genomic_DNA"/>
</dbReference>
<dbReference type="STRING" id="42156.A0A3P6SGT0"/>